<dbReference type="Pfam" id="PF19087">
    <property type="entry name" value="DUF5776"/>
    <property type="match status" value="2"/>
</dbReference>
<dbReference type="GO" id="GO:0008745">
    <property type="term" value="F:N-acetylmuramoyl-L-alanine amidase activity"/>
    <property type="evidence" value="ECO:0007669"/>
    <property type="project" value="InterPro"/>
</dbReference>
<evidence type="ECO:0000313" key="2">
    <source>
        <dbReference type="EMBL" id="KRM93591.1"/>
    </source>
</evidence>
<dbReference type="GO" id="GO:0009253">
    <property type="term" value="P:peptidoglycan catabolic process"/>
    <property type="evidence" value="ECO:0007669"/>
    <property type="project" value="InterPro"/>
</dbReference>
<dbReference type="InterPro" id="IPR036505">
    <property type="entry name" value="Amidase/PGRP_sf"/>
</dbReference>
<dbReference type="SMART" id="SM00644">
    <property type="entry name" value="Ami_2"/>
    <property type="match status" value="1"/>
</dbReference>
<reference evidence="2 3" key="1">
    <citation type="journal article" date="2015" name="Genome Announc.">
        <title>Expanding the biotechnology potential of lactobacilli through comparative genomics of 213 strains and associated genera.</title>
        <authorList>
            <person name="Sun Z."/>
            <person name="Harris H.M."/>
            <person name="McCann A."/>
            <person name="Guo C."/>
            <person name="Argimon S."/>
            <person name="Zhang W."/>
            <person name="Yang X."/>
            <person name="Jeffery I.B."/>
            <person name="Cooney J.C."/>
            <person name="Kagawa T.F."/>
            <person name="Liu W."/>
            <person name="Song Y."/>
            <person name="Salvetti E."/>
            <person name="Wrobel A."/>
            <person name="Rasinkangas P."/>
            <person name="Parkhill J."/>
            <person name="Rea M.C."/>
            <person name="O'Sullivan O."/>
            <person name="Ritari J."/>
            <person name="Douillard F.P."/>
            <person name="Paul Ross R."/>
            <person name="Yang R."/>
            <person name="Briner A.E."/>
            <person name="Felis G.E."/>
            <person name="de Vos W.M."/>
            <person name="Barrangou R."/>
            <person name="Klaenhammer T.R."/>
            <person name="Caufield P.W."/>
            <person name="Cui Y."/>
            <person name="Zhang H."/>
            <person name="O'Toole P.W."/>
        </authorList>
    </citation>
    <scope>NUCLEOTIDE SEQUENCE [LARGE SCALE GENOMIC DNA]</scope>
    <source>
        <strain evidence="2 3">DSM 24302</strain>
    </source>
</reference>
<organism evidence="2 3">
    <name type="scientific">Lentilactobacillus senioris DSM 24302 = JCM 17472</name>
    <dbReference type="NCBI Taxonomy" id="1423802"/>
    <lineage>
        <taxon>Bacteria</taxon>
        <taxon>Bacillati</taxon>
        <taxon>Bacillota</taxon>
        <taxon>Bacilli</taxon>
        <taxon>Lactobacillales</taxon>
        <taxon>Lactobacillaceae</taxon>
        <taxon>Lentilactobacillus</taxon>
    </lineage>
</organism>
<dbReference type="EMBL" id="AYZR01000008">
    <property type="protein sequence ID" value="KRM93591.1"/>
    <property type="molecule type" value="Genomic_DNA"/>
</dbReference>
<proteinExistence type="predicted"/>
<accession>A0A0R2CPW2</accession>
<dbReference type="Pfam" id="PF01510">
    <property type="entry name" value="Amidase_2"/>
    <property type="match status" value="1"/>
</dbReference>
<dbReference type="AlphaFoldDB" id="A0A0R2CPW2"/>
<evidence type="ECO:0000313" key="3">
    <source>
        <dbReference type="Proteomes" id="UP000051256"/>
    </source>
</evidence>
<gene>
    <name evidence="2" type="ORF">FC56_GL000307</name>
</gene>
<dbReference type="InterPro" id="IPR002502">
    <property type="entry name" value="Amidase_domain"/>
</dbReference>
<dbReference type="PATRIC" id="fig|1423802.4.peg.315"/>
<name>A0A0R2CPW2_9LACO</name>
<dbReference type="Gene3D" id="3.40.80.10">
    <property type="entry name" value="Peptidoglycan recognition protein-like"/>
    <property type="match status" value="1"/>
</dbReference>
<comment type="caution">
    <text evidence="2">The sequence shown here is derived from an EMBL/GenBank/DDBJ whole genome shotgun (WGS) entry which is preliminary data.</text>
</comment>
<dbReference type="RefSeq" id="WP_056978164.1">
    <property type="nucleotide sequence ID" value="NZ_AYZR01000008.1"/>
</dbReference>
<dbReference type="STRING" id="1423802.FC56_GL000307"/>
<dbReference type="InterPro" id="IPR044081">
    <property type="entry name" value="DUF5776"/>
</dbReference>
<keyword evidence="3" id="KW-1185">Reference proteome</keyword>
<feature type="domain" description="N-acetylmuramoyl-L-alanine amidase" evidence="1">
    <location>
        <begin position="13"/>
        <end position="151"/>
    </location>
</feature>
<evidence type="ECO:0000259" key="1">
    <source>
        <dbReference type="SMART" id="SM00644"/>
    </source>
</evidence>
<dbReference type="SUPFAM" id="SSF55846">
    <property type="entry name" value="N-acetylmuramoyl-L-alanine amidase-like"/>
    <property type="match status" value="1"/>
</dbReference>
<dbReference type="Proteomes" id="UP000051256">
    <property type="component" value="Unassembled WGS sequence"/>
</dbReference>
<sequence>MSYPINKSYALSGSQGDSRIASKNYIIIHDTGNDNNKGSNSAGNEASYMKGHWQAAYTHFIVDDKNIFQVGEPGYVAWGALDANPYSPMQVELAHVDSQARFNESYKRYIWLIRKYATKYGIPLTLDGAGTGVKTHQWVTNNYGGDHVDPYGYLAKWGISKSQLAHDIKYGLSGSESTTAKPSKPKKAEYFNWTPYKIYAKKQVAAYAKASQVGSGKNVKKIYKPKAVMEVAKLEGHRFKLIDGTYVTANKDYVNNLYYLPKSKIKQVRSVAAKGSGRYDDIKFNHKNAHFPKGTYFDIVKVMPYGKASRFLLANGDYISANKLVNKIVK</sequence>
<protein>
    <submittedName>
        <fullName evidence="2">N-acetylmuramoyl-L-alanine amidase</fullName>
    </submittedName>
</protein>
<dbReference type="CDD" id="cd06583">
    <property type="entry name" value="PGRP"/>
    <property type="match status" value="1"/>
</dbReference>